<dbReference type="Gene3D" id="2.40.110.10">
    <property type="entry name" value="Butyryl-CoA Dehydrogenase, subunit A, domain 2"/>
    <property type="match status" value="1"/>
</dbReference>
<dbReference type="Pfam" id="PF00441">
    <property type="entry name" value="Acyl-CoA_dh_1"/>
    <property type="match status" value="1"/>
</dbReference>
<dbReference type="AlphaFoldDB" id="A0A6P2C7E3"/>
<evidence type="ECO:0000256" key="3">
    <source>
        <dbReference type="ARBA" id="ARBA00022630"/>
    </source>
</evidence>
<evidence type="ECO:0000259" key="8">
    <source>
        <dbReference type="Pfam" id="PF02770"/>
    </source>
</evidence>
<dbReference type="PANTHER" id="PTHR43884:SF20">
    <property type="entry name" value="ACYL-COA DEHYDROGENASE FADE28"/>
    <property type="match status" value="1"/>
</dbReference>
<dbReference type="GO" id="GO:0003995">
    <property type="term" value="F:acyl-CoA dehydrogenase activity"/>
    <property type="evidence" value="ECO:0007669"/>
    <property type="project" value="TreeGrafter"/>
</dbReference>
<dbReference type="InterPro" id="IPR006091">
    <property type="entry name" value="Acyl-CoA_Oxase/DH_mid-dom"/>
</dbReference>
<evidence type="ECO:0000256" key="1">
    <source>
        <dbReference type="ARBA" id="ARBA00001974"/>
    </source>
</evidence>
<keyword evidence="11" id="KW-1185">Reference proteome</keyword>
<feature type="domain" description="Acyl-CoA oxidase/dehydrogenase middle" evidence="8">
    <location>
        <begin position="124"/>
        <end position="192"/>
    </location>
</feature>
<evidence type="ECO:0000256" key="2">
    <source>
        <dbReference type="ARBA" id="ARBA00009347"/>
    </source>
</evidence>
<dbReference type="InterPro" id="IPR009075">
    <property type="entry name" value="AcylCo_DH/oxidase_C"/>
</dbReference>
<dbReference type="InterPro" id="IPR037069">
    <property type="entry name" value="AcylCoA_DH/ox_N_sf"/>
</dbReference>
<evidence type="ECO:0000259" key="9">
    <source>
        <dbReference type="Pfam" id="PF02771"/>
    </source>
</evidence>
<sequence length="373" mass="39565">MSLGVSAEQEELRAAVRRFLADRAPMSRVRELMETADGIDRAVWDQAGSQLGLMGLAIPEEYGGAGFSFAEQAIVLEELGASLYTGPYLASAVLAATALLASQDEGARRDLLPGIASGETIATLAFTEDEGSWDPGSARLSARKDGQDWRLDGHKSFVPDGHAAGLILVVATTDAGLSLFAVEAGTATAGLARASLPTLDQTRKLARLEFAGVTARLIGAPGDATAILDRTLDVAAIALAAEQLGGAQRSLDMTVDYAKVRHQFGRPIGSFQAIKHRCADLLLEVESLRSAVQYAAAAVAEGSPEVPVLAPMLKAYASETYFHVAAESIQMHGGIGFTWEHDAHLYFKRAKASELFLGDASYHRERLATRIGL</sequence>
<protein>
    <submittedName>
        <fullName evidence="10">Acyl-CoA dehydrogenase</fullName>
    </submittedName>
</protein>
<dbReference type="GO" id="GO:0050660">
    <property type="term" value="F:flavin adenine dinucleotide binding"/>
    <property type="evidence" value="ECO:0007669"/>
    <property type="project" value="InterPro"/>
</dbReference>
<name>A0A6P2C7E3_9ACTN</name>
<dbReference type="EMBL" id="RPFW01000001">
    <property type="protein sequence ID" value="TVZ06927.1"/>
    <property type="molecule type" value="Genomic_DNA"/>
</dbReference>
<evidence type="ECO:0000313" key="10">
    <source>
        <dbReference type="EMBL" id="TVZ06927.1"/>
    </source>
</evidence>
<evidence type="ECO:0000256" key="4">
    <source>
        <dbReference type="ARBA" id="ARBA00022827"/>
    </source>
</evidence>
<dbReference type="InterPro" id="IPR013786">
    <property type="entry name" value="AcylCoA_DH/ox_N"/>
</dbReference>
<comment type="caution">
    <text evidence="10">The sequence shown here is derived from an EMBL/GenBank/DDBJ whole genome shotgun (WGS) entry which is preliminary data.</text>
</comment>
<reference evidence="10 11" key="1">
    <citation type="submission" date="2018-11" db="EMBL/GenBank/DDBJ databases">
        <title>Trebonia kvetii gen.nov., sp.nov., a novel acidophilic actinobacterium, and proposal of the new actinobacterial family Treboniaceae fam. nov.</title>
        <authorList>
            <person name="Rapoport D."/>
            <person name="Sagova-Mareckova M."/>
            <person name="Sedlacek I."/>
            <person name="Provaznik J."/>
            <person name="Kralova S."/>
            <person name="Pavlinic D."/>
            <person name="Benes V."/>
            <person name="Kopecky J."/>
        </authorList>
    </citation>
    <scope>NUCLEOTIDE SEQUENCE [LARGE SCALE GENOMIC DNA]</scope>
    <source>
        <strain evidence="10 11">15Tr583</strain>
    </source>
</reference>
<evidence type="ECO:0000313" key="11">
    <source>
        <dbReference type="Proteomes" id="UP000460272"/>
    </source>
</evidence>
<dbReference type="Gene3D" id="1.20.140.10">
    <property type="entry name" value="Butyryl-CoA Dehydrogenase, subunit A, domain 3"/>
    <property type="match status" value="1"/>
</dbReference>
<dbReference type="CDD" id="cd00567">
    <property type="entry name" value="ACAD"/>
    <property type="match status" value="1"/>
</dbReference>
<dbReference type="PANTHER" id="PTHR43884">
    <property type="entry name" value="ACYL-COA DEHYDROGENASE"/>
    <property type="match status" value="1"/>
</dbReference>
<dbReference type="SUPFAM" id="SSF47203">
    <property type="entry name" value="Acyl-CoA dehydrogenase C-terminal domain-like"/>
    <property type="match status" value="1"/>
</dbReference>
<keyword evidence="4 6" id="KW-0274">FAD</keyword>
<feature type="domain" description="Acyl-CoA dehydrogenase/oxidase C-terminal" evidence="7">
    <location>
        <begin position="230"/>
        <end position="371"/>
    </location>
</feature>
<dbReference type="RefSeq" id="WP_145851683.1">
    <property type="nucleotide sequence ID" value="NZ_RPFW01000001.1"/>
</dbReference>
<dbReference type="SUPFAM" id="SSF56645">
    <property type="entry name" value="Acyl-CoA dehydrogenase NM domain-like"/>
    <property type="match status" value="1"/>
</dbReference>
<dbReference type="Proteomes" id="UP000460272">
    <property type="component" value="Unassembled WGS sequence"/>
</dbReference>
<keyword evidence="5 6" id="KW-0560">Oxidoreductase</keyword>
<dbReference type="InterPro" id="IPR009100">
    <property type="entry name" value="AcylCoA_DH/oxidase_NM_dom_sf"/>
</dbReference>
<dbReference type="OrthoDB" id="8677713at2"/>
<evidence type="ECO:0000256" key="6">
    <source>
        <dbReference type="RuleBase" id="RU362125"/>
    </source>
</evidence>
<organism evidence="10 11">
    <name type="scientific">Trebonia kvetii</name>
    <dbReference type="NCBI Taxonomy" id="2480626"/>
    <lineage>
        <taxon>Bacteria</taxon>
        <taxon>Bacillati</taxon>
        <taxon>Actinomycetota</taxon>
        <taxon>Actinomycetes</taxon>
        <taxon>Streptosporangiales</taxon>
        <taxon>Treboniaceae</taxon>
        <taxon>Trebonia</taxon>
    </lineage>
</organism>
<comment type="similarity">
    <text evidence="2 6">Belongs to the acyl-CoA dehydrogenase family.</text>
</comment>
<gene>
    <name evidence="10" type="ORF">EAS64_06225</name>
</gene>
<comment type="cofactor">
    <cofactor evidence="1 6">
        <name>FAD</name>
        <dbReference type="ChEBI" id="CHEBI:57692"/>
    </cofactor>
</comment>
<feature type="domain" description="Acyl-CoA dehydrogenase/oxidase N-terminal" evidence="9">
    <location>
        <begin position="6"/>
        <end position="119"/>
    </location>
</feature>
<dbReference type="Pfam" id="PF02770">
    <property type="entry name" value="Acyl-CoA_dh_M"/>
    <property type="match status" value="1"/>
</dbReference>
<dbReference type="Pfam" id="PF02771">
    <property type="entry name" value="Acyl-CoA_dh_N"/>
    <property type="match status" value="1"/>
</dbReference>
<evidence type="ECO:0000256" key="5">
    <source>
        <dbReference type="ARBA" id="ARBA00023002"/>
    </source>
</evidence>
<dbReference type="Gene3D" id="1.10.540.10">
    <property type="entry name" value="Acyl-CoA dehydrogenase/oxidase, N-terminal domain"/>
    <property type="match status" value="1"/>
</dbReference>
<evidence type="ECO:0000259" key="7">
    <source>
        <dbReference type="Pfam" id="PF00441"/>
    </source>
</evidence>
<keyword evidence="3 6" id="KW-0285">Flavoprotein</keyword>
<dbReference type="InterPro" id="IPR046373">
    <property type="entry name" value="Acyl-CoA_Oxase/DH_mid-dom_sf"/>
</dbReference>
<accession>A0A6P2C7E3</accession>
<proteinExistence type="inferred from homology"/>
<dbReference type="InterPro" id="IPR036250">
    <property type="entry name" value="AcylCo_DH-like_C"/>
</dbReference>